<keyword evidence="3" id="KW-0812">Transmembrane</keyword>
<keyword evidence="3" id="KW-0472">Membrane</keyword>
<proteinExistence type="predicted"/>
<dbReference type="Gene3D" id="1.25.40.20">
    <property type="entry name" value="Ankyrin repeat-containing domain"/>
    <property type="match status" value="1"/>
</dbReference>
<protein>
    <submittedName>
        <fullName evidence="4">Ankyrin repeat and SOCS box protein 7</fullName>
    </submittedName>
</protein>
<evidence type="ECO:0000256" key="1">
    <source>
        <dbReference type="ARBA" id="ARBA00022737"/>
    </source>
</evidence>
<feature type="transmembrane region" description="Helical" evidence="3">
    <location>
        <begin position="175"/>
        <end position="194"/>
    </location>
</feature>
<gene>
    <name evidence="4" type="primary">ASB7</name>
    <name evidence="4" type="ORF">TWF788_007644</name>
</gene>
<dbReference type="SMART" id="SM00248">
    <property type="entry name" value="ANK"/>
    <property type="match status" value="3"/>
</dbReference>
<dbReference type="EMBL" id="JAABOE010000043">
    <property type="protein sequence ID" value="KAF3177861.1"/>
    <property type="molecule type" value="Genomic_DNA"/>
</dbReference>
<comment type="caution">
    <text evidence="4">The sequence shown here is derived from an EMBL/GenBank/DDBJ whole genome shotgun (WGS) entry which is preliminary data.</text>
</comment>
<keyword evidence="3" id="KW-1133">Transmembrane helix</keyword>
<evidence type="ECO:0000256" key="3">
    <source>
        <dbReference type="SAM" id="Phobius"/>
    </source>
</evidence>
<dbReference type="Pfam" id="PF12796">
    <property type="entry name" value="Ank_2"/>
    <property type="match status" value="1"/>
</dbReference>
<dbReference type="PANTHER" id="PTHR24171">
    <property type="entry name" value="ANKYRIN REPEAT DOMAIN-CONTAINING PROTEIN 39-RELATED"/>
    <property type="match status" value="1"/>
</dbReference>
<keyword evidence="2" id="KW-0040">ANK repeat</keyword>
<dbReference type="InterPro" id="IPR036770">
    <property type="entry name" value="Ankyrin_rpt-contain_sf"/>
</dbReference>
<dbReference type="SUPFAM" id="SSF48403">
    <property type="entry name" value="Ankyrin repeat"/>
    <property type="match status" value="1"/>
</dbReference>
<evidence type="ECO:0000313" key="4">
    <source>
        <dbReference type="EMBL" id="KAF3177861.1"/>
    </source>
</evidence>
<keyword evidence="1" id="KW-0677">Repeat</keyword>
<evidence type="ECO:0000313" key="5">
    <source>
        <dbReference type="Proteomes" id="UP000479691"/>
    </source>
</evidence>
<accession>A0A7C8U2H8</accession>
<sequence>MPRIHELITANSLTASNLDDLLSQGNDIEERDDDGLTPLCLACLKTQLGSVKLLLRSPDCNVNTTSSKNRSALWYAASAPNGSQDIVNYLLANKADPNIQSEDSKFSTAIRRAAYRANKKQIEALLRAGAKIETAGPNDKDDIIQTLEAGKAKNKKYQGIIDLMKSGPPPPPGKAYLLIAGLVGALISFIIYTVNKISGAFSRIFKAKGKQIEEATINEVDIPAVELEKFTGTDPKKNLENLHGFMKETDLGVIFDKQPDYLEKVAKNAEKLANDTTTDLGKPENIQDMIKLALFQTIIFCGEYQFKCDIAIFIHT</sequence>
<dbReference type="PANTHER" id="PTHR24171:SF9">
    <property type="entry name" value="ANKYRIN REPEAT DOMAIN-CONTAINING PROTEIN 39"/>
    <property type="match status" value="1"/>
</dbReference>
<evidence type="ECO:0000256" key="2">
    <source>
        <dbReference type="ARBA" id="ARBA00023043"/>
    </source>
</evidence>
<reference evidence="4 5" key="1">
    <citation type="submission" date="2019-06" db="EMBL/GenBank/DDBJ databases">
        <authorList>
            <person name="Palmer J.M."/>
        </authorList>
    </citation>
    <scope>NUCLEOTIDE SEQUENCE [LARGE SCALE GENOMIC DNA]</scope>
    <source>
        <strain evidence="4 5">TWF788</strain>
    </source>
</reference>
<name>A0A7C8U2H8_ORBOL</name>
<dbReference type="AlphaFoldDB" id="A0A7C8U2H8"/>
<dbReference type="Proteomes" id="UP000479691">
    <property type="component" value="Unassembled WGS sequence"/>
</dbReference>
<dbReference type="InterPro" id="IPR002110">
    <property type="entry name" value="Ankyrin_rpt"/>
</dbReference>
<organism evidence="4 5">
    <name type="scientific">Orbilia oligospora</name>
    <name type="common">Nematode-trapping fungus</name>
    <name type="synonym">Arthrobotrys oligospora</name>
    <dbReference type="NCBI Taxonomy" id="2813651"/>
    <lineage>
        <taxon>Eukaryota</taxon>
        <taxon>Fungi</taxon>
        <taxon>Dikarya</taxon>
        <taxon>Ascomycota</taxon>
        <taxon>Pezizomycotina</taxon>
        <taxon>Orbiliomycetes</taxon>
        <taxon>Orbiliales</taxon>
        <taxon>Orbiliaceae</taxon>
        <taxon>Orbilia</taxon>
    </lineage>
</organism>